<dbReference type="PANTHER" id="PTHR47992">
    <property type="entry name" value="PROTEIN PHOSPHATASE"/>
    <property type="match status" value="1"/>
</dbReference>
<evidence type="ECO:0000313" key="2">
    <source>
        <dbReference type="EMBL" id="KJB36993.1"/>
    </source>
</evidence>
<dbReference type="InterPro" id="IPR015655">
    <property type="entry name" value="PP2C"/>
</dbReference>
<organism evidence="2 3">
    <name type="scientific">Gossypium raimondii</name>
    <name type="common">Peruvian cotton</name>
    <name type="synonym">Gossypium klotzschianum subsp. raimondii</name>
    <dbReference type="NCBI Taxonomy" id="29730"/>
    <lineage>
        <taxon>Eukaryota</taxon>
        <taxon>Viridiplantae</taxon>
        <taxon>Streptophyta</taxon>
        <taxon>Embryophyta</taxon>
        <taxon>Tracheophyta</taxon>
        <taxon>Spermatophyta</taxon>
        <taxon>Magnoliopsida</taxon>
        <taxon>eudicotyledons</taxon>
        <taxon>Gunneridae</taxon>
        <taxon>Pentapetalae</taxon>
        <taxon>rosids</taxon>
        <taxon>malvids</taxon>
        <taxon>Malvales</taxon>
        <taxon>Malvaceae</taxon>
        <taxon>Malvoideae</taxon>
        <taxon>Gossypium</taxon>
    </lineage>
</organism>
<dbReference type="Proteomes" id="UP000032304">
    <property type="component" value="Chromosome 6"/>
</dbReference>
<sequence length="344" mass="38250">MGEKKSFFCGVFDGHGPLGHKVSRHVRDTLPFKLSSIIKTSQPNGCTENDAAASAGQSYGKIDSNGVNKDRFSSWEARLIRAFKESDEELNSGLSFNSYNSGSTAVTIVKQDEHLIISNLGDSRAILCTRGNKNRLIPIQLTVDLKPRLPDEAERIEKCGGRVFAMDEEPHVLRVWAPDQDSPGLAMTRAFGDFCLKDYGLSSIPEVSYRRLTNNDEFVVLATDGVWDVLTNKEVITIVASVKKQSAAAKVLVYYAVQAWKSRYPGSQVDDCAVICLFLKEQPLVSKSLYDQDHDHDHDYDMSKCGGSQLDFADSNICRDKKAEEGETVINCDFTMDKSIEQRD</sequence>
<dbReference type="CDD" id="cd00143">
    <property type="entry name" value="PP2Cc"/>
    <property type="match status" value="1"/>
</dbReference>
<reference evidence="2 3" key="1">
    <citation type="journal article" date="2012" name="Nature">
        <title>Repeated polyploidization of Gossypium genomes and the evolution of spinnable cotton fibres.</title>
        <authorList>
            <person name="Paterson A.H."/>
            <person name="Wendel J.F."/>
            <person name="Gundlach H."/>
            <person name="Guo H."/>
            <person name="Jenkins J."/>
            <person name="Jin D."/>
            <person name="Llewellyn D."/>
            <person name="Showmaker K.C."/>
            <person name="Shu S."/>
            <person name="Udall J."/>
            <person name="Yoo M.J."/>
            <person name="Byers R."/>
            <person name="Chen W."/>
            <person name="Doron-Faigenboim A."/>
            <person name="Duke M.V."/>
            <person name="Gong L."/>
            <person name="Grimwood J."/>
            <person name="Grover C."/>
            <person name="Grupp K."/>
            <person name="Hu G."/>
            <person name="Lee T.H."/>
            <person name="Li J."/>
            <person name="Lin L."/>
            <person name="Liu T."/>
            <person name="Marler B.S."/>
            <person name="Page J.T."/>
            <person name="Roberts A.W."/>
            <person name="Romanel E."/>
            <person name="Sanders W.S."/>
            <person name="Szadkowski E."/>
            <person name="Tan X."/>
            <person name="Tang H."/>
            <person name="Xu C."/>
            <person name="Wang J."/>
            <person name="Wang Z."/>
            <person name="Zhang D."/>
            <person name="Zhang L."/>
            <person name="Ashrafi H."/>
            <person name="Bedon F."/>
            <person name="Bowers J.E."/>
            <person name="Brubaker C.L."/>
            <person name="Chee P.W."/>
            <person name="Das S."/>
            <person name="Gingle A.R."/>
            <person name="Haigler C.H."/>
            <person name="Harker D."/>
            <person name="Hoffmann L.V."/>
            <person name="Hovav R."/>
            <person name="Jones D.C."/>
            <person name="Lemke C."/>
            <person name="Mansoor S."/>
            <person name="ur Rahman M."/>
            <person name="Rainville L.N."/>
            <person name="Rambani A."/>
            <person name="Reddy U.K."/>
            <person name="Rong J.K."/>
            <person name="Saranga Y."/>
            <person name="Scheffler B.E."/>
            <person name="Scheffler J.A."/>
            <person name="Stelly D.M."/>
            <person name="Triplett B.A."/>
            <person name="Van Deynze A."/>
            <person name="Vaslin M.F."/>
            <person name="Waghmare V.N."/>
            <person name="Walford S.A."/>
            <person name="Wright R.J."/>
            <person name="Zaki E.A."/>
            <person name="Zhang T."/>
            <person name="Dennis E.S."/>
            <person name="Mayer K.F."/>
            <person name="Peterson D.G."/>
            <person name="Rokhsar D.S."/>
            <person name="Wang X."/>
            <person name="Schmutz J."/>
        </authorList>
    </citation>
    <scope>NUCLEOTIDE SEQUENCE [LARGE SCALE GENOMIC DNA]</scope>
</reference>
<dbReference type="GO" id="GO:0004722">
    <property type="term" value="F:protein serine/threonine phosphatase activity"/>
    <property type="evidence" value="ECO:0007669"/>
    <property type="project" value="InterPro"/>
</dbReference>
<dbReference type="Gramene" id="KJB36993">
    <property type="protein sequence ID" value="KJB36993"/>
    <property type="gene ID" value="B456_006G185900"/>
</dbReference>
<evidence type="ECO:0000313" key="3">
    <source>
        <dbReference type="Proteomes" id="UP000032304"/>
    </source>
</evidence>
<dbReference type="SUPFAM" id="SSF81606">
    <property type="entry name" value="PP2C-like"/>
    <property type="match status" value="1"/>
</dbReference>
<feature type="domain" description="PPM-type phosphatase" evidence="1">
    <location>
        <begin position="1"/>
        <end position="279"/>
    </location>
</feature>
<accession>A0A0D2QCK7</accession>
<dbReference type="Gene3D" id="3.60.40.10">
    <property type="entry name" value="PPM-type phosphatase domain"/>
    <property type="match status" value="1"/>
</dbReference>
<gene>
    <name evidence="2" type="ORF">B456_006G185900</name>
</gene>
<dbReference type="SMART" id="SM00332">
    <property type="entry name" value="PP2Cc"/>
    <property type="match status" value="1"/>
</dbReference>
<dbReference type="PROSITE" id="PS51746">
    <property type="entry name" value="PPM_2"/>
    <property type="match status" value="1"/>
</dbReference>
<dbReference type="AlphaFoldDB" id="A0A0D2QCK7"/>
<protein>
    <recommendedName>
        <fullName evidence="1">PPM-type phosphatase domain-containing protein</fullName>
    </recommendedName>
</protein>
<dbReference type="InterPro" id="IPR001932">
    <property type="entry name" value="PPM-type_phosphatase-like_dom"/>
</dbReference>
<dbReference type="Pfam" id="PF00481">
    <property type="entry name" value="PP2C"/>
    <property type="match status" value="1"/>
</dbReference>
<proteinExistence type="predicted"/>
<dbReference type="InterPro" id="IPR036457">
    <property type="entry name" value="PPM-type-like_dom_sf"/>
</dbReference>
<name>A0A0D2QCK7_GOSRA</name>
<dbReference type="EMBL" id="CM001745">
    <property type="protein sequence ID" value="KJB36993.1"/>
    <property type="molecule type" value="Genomic_DNA"/>
</dbReference>
<dbReference type="OMA" id="GACCTKD"/>
<keyword evidence="3" id="KW-1185">Reference proteome</keyword>
<evidence type="ECO:0000259" key="1">
    <source>
        <dbReference type="PROSITE" id="PS51746"/>
    </source>
</evidence>